<dbReference type="FunFam" id="1.10.340.70:FF:000003">
    <property type="entry name" value="Protein CBG25708"/>
    <property type="match status" value="1"/>
</dbReference>
<dbReference type="AlphaFoldDB" id="A0A9Q1H8S3"/>
<dbReference type="InterPro" id="IPR041588">
    <property type="entry name" value="Integrase_H2C2"/>
</dbReference>
<dbReference type="Proteomes" id="UP001152320">
    <property type="component" value="Chromosome 8"/>
</dbReference>
<name>A0A9Q1H8S3_HOLLE</name>
<dbReference type="InterPro" id="IPR012337">
    <property type="entry name" value="RNaseH-like_sf"/>
</dbReference>
<proteinExistence type="predicted"/>
<dbReference type="Gene3D" id="3.30.420.10">
    <property type="entry name" value="Ribonuclease H-like superfamily/Ribonuclease H"/>
    <property type="match status" value="1"/>
</dbReference>
<accession>A0A9Q1H8S3</accession>
<dbReference type="EMBL" id="JAIZAY010000008">
    <property type="protein sequence ID" value="KAJ8036763.1"/>
    <property type="molecule type" value="Genomic_DNA"/>
</dbReference>
<dbReference type="GO" id="GO:0003676">
    <property type="term" value="F:nucleic acid binding"/>
    <property type="evidence" value="ECO:0007669"/>
    <property type="project" value="InterPro"/>
</dbReference>
<comment type="caution">
    <text evidence="2">The sequence shown here is derived from an EMBL/GenBank/DDBJ whole genome shotgun (WGS) entry which is preliminary data.</text>
</comment>
<dbReference type="InterPro" id="IPR036397">
    <property type="entry name" value="RNaseH_sf"/>
</dbReference>
<dbReference type="SUPFAM" id="SSF53098">
    <property type="entry name" value="Ribonuclease H-like"/>
    <property type="match status" value="1"/>
</dbReference>
<evidence type="ECO:0000259" key="1">
    <source>
        <dbReference type="Pfam" id="PF17921"/>
    </source>
</evidence>
<dbReference type="InterPro" id="IPR050951">
    <property type="entry name" value="Retrovirus_Pol_polyprotein"/>
</dbReference>
<gene>
    <name evidence="2" type="ORF">HOLleu_17395</name>
</gene>
<feature type="domain" description="Integrase zinc-binding" evidence="1">
    <location>
        <begin position="146"/>
        <end position="199"/>
    </location>
</feature>
<sequence length="275" mass="31517">MLYTDHKPLRYLLGPNKGVPVLAASRLQRWAILLSGYEYDITYRPSKQNANVDCLSRLPVSNRDVSSNTREATKMNESQIDCLPVSASEIAKATMYDRVLSKVLHFVLYSWPDRNSLSPELLSFYNKRDELSVEGKVLLWGLRVIIPQKYQQFILNELHTSHPGIVRMKALARMHVFWPGLDEQIEKLVLSCAACQTVQSVPPAAPVHDWNRPSRPWHRIHVDFAGPFLGCMFLVIVDAYSKWPEVILMKSTTTTKTISELLYVVYLRNLGFQKN</sequence>
<evidence type="ECO:0000313" key="3">
    <source>
        <dbReference type="Proteomes" id="UP001152320"/>
    </source>
</evidence>
<dbReference type="OrthoDB" id="5978836at2759"/>
<organism evidence="2 3">
    <name type="scientific">Holothuria leucospilota</name>
    <name type="common">Black long sea cucumber</name>
    <name type="synonym">Mertensiothuria leucospilota</name>
    <dbReference type="NCBI Taxonomy" id="206669"/>
    <lineage>
        <taxon>Eukaryota</taxon>
        <taxon>Metazoa</taxon>
        <taxon>Echinodermata</taxon>
        <taxon>Eleutherozoa</taxon>
        <taxon>Echinozoa</taxon>
        <taxon>Holothuroidea</taxon>
        <taxon>Aspidochirotacea</taxon>
        <taxon>Aspidochirotida</taxon>
        <taxon>Holothuriidae</taxon>
        <taxon>Holothuria</taxon>
    </lineage>
</organism>
<dbReference type="PANTHER" id="PTHR37984">
    <property type="entry name" value="PROTEIN CBG26694"/>
    <property type="match status" value="1"/>
</dbReference>
<dbReference type="PANTHER" id="PTHR37984:SF5">
    <property type="entry name" value="PROTEIN NYNRIN-LIKE"/>
    <property type="match status" value="1"/>
</dbReference>
<evidence type="ECO:0000313" key="2">
    <source>
        <dbReference type="EMBL" id="KAJ8036763.1"/>
    </source>
</evidence>
<dbReference type="Pfam" id="PF17921">
    <property type="entry name" value="Integrase_H2C2"/>
    <property type="match status" value="1"/>
</dbReference>
<dbReference type="Gene3D" id="1.10.340.70">
    <property type="match status" value="1"/>
</dbReference>
<reference evidence="2" key="1">
    <citation type="submission" date="2021-10" db="EMBL/GenBank/DDBJ databases">
        <title>Tropical sea cucumber genome reveals ecological adaptation and Cuvierian tubules defense mechanism.</title>
        <authorList>
            <person name="Chen T."/>
        </authorList>
    </citation>
    <scope>NUCLEOTIDE SEQUENCE</scope>
    <source>
        <strain evidence="2">Nanhai2018</strain>
        <tissue evidence="2">Muscle</tissue>
    </source>
</reference>
<keyword evidence="3" id="KW-1185">Reference proteome</keyword>
<protein>
    <recommendedName>
        <fullName evidence="1">Integrase zinc-binding domain-containing protein</fullName>
    </recommendedName>
</protein>